<organism evidence="9 10">
    <name type="scientific">Nocardia bhagyanarayanae</name>
    <dbReference type="NCBI Taxonomy" id="1215925"/>
    <lineage>
        <taxon>Bacteria</taxon>
        <taxon>Bacillati</taxon>
        <taxon>Actinomycetota</taxon>
        <taxon>Actinomycetes</taxon>
        <taxon>Mycobacteriales</taxon>
        <taxon>Nocardiaceae</taxon>
        <taxon>Nocardia</taxon>
    </lineage>
</organism>
<comment type="catalytic activity">
    <reaction evidence="6">
        <text>hydrogencarbonate + H(+) = CO2 + H2O</text>
        <dbReference type="Rhea" id="RHEA:10748"/>
        <dbReference type="ChEBI" id="CHEBI:15377"/>
        <dbReference type="ChEBI" id="CHEBI:15378"/>
        <dbReference type="ChEBI" id="CHEBI:16526"/>
        <dbReference type="ChEBI" id="CHEBI:17544"/>
        <dbReference type="EC" id="4.2.1.1"/>
    </reaction>
</comment>
<keyword evidence="5" id="KW-0456">Lyase</keyword>
<protein>
    <recommendedName>
        <fullName evidence="2">carbonic anhydrase</fullName>
        <ecNumber evidence="2">4.2.1.1</ecNumber>
    </recommendedName>
</protein>
<evidence type="ECO:0000313" key="9">
    <source>
        <dbReference type="EMBL" id="TQM33410.1"/>
    </source>
</evidence>
<evidence type="ECO:0000313" key="10">
    <source>
        <dbReference type="Proteomes" id="UP000316331"/>
    </source>
</evidence>
<dbReference type="GO" id="GO:0004089">
    <property type="term" value="F:carbonate dehydratase activity"/>
    <property type="evidence" value="ECO:0007669"/>
    <property type="project" value="UniProtKB-EC"/>
</dbReference>
<feature type="domain" description="Alpha-carbonic anhydrase" evidence="8">
    <location>
        <begin position="47"/>
        <end position="272"/>
    </location>
</feature>
<feature type="chain" id="PRO_5021698777" description="carbonic anhydrase" evidence="7">
    <location>
        <begin position="24"/>
        <end position="273"/>
    </location>
</feature>
<keyword evidence="4" id="KW-0862">Zinc</keyword>
<comment type="similarity">
    <text evidence="1">Belongs to the alpha-carbonic anhydrase family.</text>
</comment>
<evidence type="ECO:0000256" key="2">
    <source>
        <dbReference type="ARBA" id="ARBA00012925"/>
    </source>
</evidence>
<gene>
    <name evidence="9" type="ORF">FB390_5139</name>
</gene>
<evidence type="ECO:0000256" key="7">
    <source>
        <dbReference type="SAM" id="SignalP"/>
    </source>
</evidence>
<keyword evidence="3" id="KW-0479">Metal-binding</keyword>
<dbReference type="Proteomes" id="UP000316331">
    <property type="component" value="Unassembled WGS sequence"/>
</dbReference>
<dbReference type="Pfam" id="PF00194">
    <property type="entry name" value="Carb_anhydrase"/>
    <property type="match status" value="1"/>
</dbReference>
<keyword evidence="10" id="KW-1185">Reference proteome</keyword>
<dbReference type="CDD" id="cd03124">
    <property type="entry name" value="alpha_CA_prokaryotic_like"/>
    <property type="match status" value="1"/>
</dbReference>
<dbReference type="SMART" id="SM01057">
    <property type="entry name" value="Carb_anhydrase"/>
    <property type="match status" value="1"/>
</dbReference>
<evidence type="ECO:0000256" key="5">
    <source>
        <dbReference type="ARBA" id="ARBA00023239"/>
    </source>
</evidence>
<dbReference type="InterPro" id="IPR023561">
    <property type="entry name" value="Carbonic_anhydrase_a-class"/>
</dbReference>
<evidence type="ECO:0000256" key="6">
    <source>
        <dbReference type="ARBA" id="ARBA00048348"/>
    </source>
</evidence>
<dbReference type="PANTHER" id="PTHR18952:SF265">
    <property type="entry name" value="CARBONIC ANHYDRASE"/>
    <property type="match status" value="1"/>
</dbReference>
<dbReference type="EC" id="4.2.1.1" evidence="2"/>
<dbReference type="GO" id="GO:0008270">
    <property type="term" value="F:zinc ion binding"/>
    <property type="evidence" value="ECO:0007669"/>
    <property type="project" value="InterPro"/>
</dbReference>
<dbReference type="AlphaFoldDB" id="A0A543FHS4"/>
<keyword evidence="7" id="KW-0732">Signal</keyword>
<sequence>MSVYRSFRSRPLAALLAVTAVFAAISCGAQQPSLRNHVDSPPAHVPAHWDYDAEGPDHWADLDRDFLTCRSGHEQSPVDLSGSARLDPADHIDVDYRPIPGVRLINNGHTVQAEVPAGSGNRILVAGEPYELLQFHFHLPGEHTIDGHGAAMELHLVHKNAAGAVAVLGVLMEAGQGPSVFGPLLAAAPRTADAAVSFEGPLDPSAFLPAARDQFRYRGSLTTPPCSEGVSWTVLSAPVAVAPEDVELYHSLFAHSNRPIQPLNGRTVTLAGN</sequence>
<reference evidence="9 10" key="1">
    <citation type="submission" date="2019-06" db="EMBL/GenBank/DDBJ databases">
        <title>Sequencing the genomes of 1000 actinobacteria strains.</title>
        <authorList>
            <person name="Klenk H.-P."/>
        </authorList>
    </citation>
    <scope>NUCLEOTIDE SEQUENCE [LARGE SCALE GENOMIC DNA]</scope>
    <source>
        <strain evidence="9 10">DSM 103495</strain>
    </source>
</reference>
<name>A0A543FHS4_9NOCA</name>
<dbReference type="Gene3D" id="3.10.200.10">
    <property type="entry name" value="Alpha carbonic anhydrase"/>
    <property type="match status" value="1"/>
</dbReference>
<dbReference type="InterPro" id="IPR001148">
    <property type="entry name" value="CA_dom"/>
</dbReference>
<comment type="caution">
    <text evidence="9">The sequence shown here is derived from an EMBL/GenBank/DDBJ whole genome shotgun (WGS) entry which is preliminary data.</text>
</comment>
<dbReference type="RefSeq" id="WP_246124205.1">
    <property type="nucleotide sequence ID" value="NZ_VFPG01000001.1"/>
</dbReference>
<dbReference type="PANTHER" id="PTHR18952">
    <property type="entry name" value="CARBONIC ANHYDRASE"/>
    <property type="match status" value="1"/>
</dbReference>
<proteinExistence type="inferred from homology"/>
<dbReference type="PROSITE" id="PS51257">
    <property type="entry name" value="PROKAR_LIPOPROTEIN"/>
    <property type="match status" value="1"/>
</dbReference>
<feature type="signal peptide" evidence="7">
    <location>
        <begin position="1"/>
        <end position="23"/>
    </location>
</feature>
<dbReference type="EMBL" id="VFPG01000001">
    <property type="protein sequence ID" value="TQM33410.1"/>
    <property type="molecule type" value="Genomic_DNA"/>
</dbReference>
<dbReference type="InterPro" id="IPR041891">
    <property type="entry name" value="Alpha_CA_prokaryot-like"/>
</dbReference>
<evidence type="ECO:0000256" key="4">
    <source>
        <dbReference type="ARBA" id="ARBA00022833"/>
    </source>
</evidence>
<accession>A0A543FHS4</accession>
<dbReference type="SUPFAM" id="SSF51069">
    <property type="entry name" value="Carbonic anhydrase"/>
    <property type="match status" value="1"/>
</dbReference>
<dbReference type="PROSITE" id="PS51144">
    <property type="entry name" value="ALPHA_CA_2"/>
    <property type="match status" value="1"/>
</dbReference>
<evidence type="ECO:0000259" key="8">
    <source>
        <dbReference type="PROSITE" id="PS51144"/>
    </source>
</evidence>
<evidence type="ECO:0000256" key="3">
    <source>
        <dbReference type="ARBA" id="ARBA00022723"/>
    </source>
</evidence>
<dbReference type="InterPro" id="IPR036398">
    <property type="entry name" value="CA_dom_sf"/>
</dbReference>
<evidence type="ECO:0000256" key="1">
    <source>
        <dbReference type="ARBA" id="ARBA00010718"/>
    </source>
</evidence>